<dbReference type="AlphaFoldDB" id="A0A0K1E6V0"/>
<dbReference type="KEGG" id="ccro:CMC5_006870"/>
<dbReference type="InterPro" id="IPR013105">
    <property type="entry name" value="TPR_2"/>
</dbReference>
<dbReference type="InterPro" id="IPR019734">
    <property type="entry name" value="TPR_rpt"/>
</dbReference>
<reference evidence="5 6" key="1">
    <citation type="submission" date="2015-07" db="EMBL/GenBank/DDBJ databases">
        <title>Genome analysis of myxobacterium Chondromyces crocatus Cm c5 reveals a high potential for natural compound synthesis and the genetic basis for the loss of fruiting body formation.</title>
        <authorList>
            <person name="Zaburannyi N."/>
            <person name="Bunk B."/>
            <person name="Maier J."/>
            <person name="Overmann J."/>
            <person name="Mueller R."/>
        </authorList>
    </citation>
    <scope>NUCLEOTIDE SEQUENCE [LARGE SCALE GENOMIC DNA]</scope>
    <source>
        <strain evidence="5 6">Cm c5</strain>
    </source>
</reference>
<protein>
    <submittedName>
        <fullName evidence="5">Uncharacterized protein</fullName>
    </submittedName>
</protein>
<dbReference type="Gene3D" id="1.25.40.10">
    <property type="entry name" value="Tetratricopeptide repeat domain"/>
    <property type="match status" value="1"/>
</dbReference>
<dbReference type="EMBL" id="CP012159">
    <property type="protein sequence ID" value="AKT36569.1"/>
    <property type="molecule type" value="Genomic_DNA"/>
</dbReference>
<feature type="repeat" description="TPR" evidence="3">
    <location>
        <begin position="294"/>
        <end position="327"/>
    </location>
</feature>
<proteinExistence type="predicted"/>
<evidence type="ECO:0000256" key="3">
    <source>
        <dbReference type="PROSITE-ProRule" id="PRU00339"/>
    </source>
</evidence>
<keyword evidence="2 3" id="KW-0802">TPR repeat</keyword>
<accession>A0A0K1E6V0</accession>
<sequence>MTVKRDLKRIIRARMARTGEPFTKARQHVLRARRESQGATPAPPAAAGPEPSAEPQLEATAATAVMSDASGPTRGAQPRSAVVLEAAVLRRGARSMRVRVLSTGEELTVRARELWHVMPGHVVTLSLVRQWRQRGHVYGAGEVQGARVDVPALGVPPLGLQAHGPLATEERSSPASEKPRATHALEVAPRTAWEMQEVPPRIEASDDASDLVLESLERKQRGDFTGALRALMALVAHDLRCLDAHAHLGNLVFQSYPEHALLHYEIGVAIGDFALGPDFAGLLPWSLEGNRPFLRCLHGWGLSLWRLGRIPEAARVFERLLQLNPADEQQARRCWAQAQAGNAWDADEGAP</sequence>
<evidence type="ECO:0000313" key="6">
    <source>
        <dbReference type="Proteomes" id="UP000067626"/>
    </source>
</evidence>
<name>A0A0K1E6V0_CHOCO</name>
<dbReference type="Proteomes" id="UP000067626">
    <property type="component" value="Chromosome"/>
</dbReference>
<dbReference type="SUPFAM" id="SSF48452">
    <property type="entry name" value="TPR-like"/>
    <property type="match status" value="1"/>
</dbReference>
<dbReference type="PROSITE" id="PS50005">
    <property type="entry name" value="TPR"/>
    <property type="match status" value="1"/>
</dbReference>
<organism evidence="5 6">
    <name type="scientific">Chondromyces crocatus</name>
    <dbReference type="NCBI Taxonomy" id="52"/>
    <lineage>
        <taxon>Bacteria</taxon>
        <taxon>Pseudomonadati</taxon>
        <taxon>Myxococcota</taxon>
        <taxon>Polyangia</taxon>
        <taxon>Polyangiales</taxon>
        <taxon>Polyangiaceae</taxon>
        <taxon>Chondromyces</taxon>
    </lineage>
</organism>
<evidence type="ECO:0000256" key="2">
    <source>
        <dbReference type="ARBA" id="ARBA00022803"/>
    </source>
</evidence>
<evidence type="ECO:0000313" key="5">
    <source>
        <dbReference type="EMBL" id="AKT36569.1"/>
    </source>
</evidence>
<feature type="compositionally biased region" description="Low complexity" evidence="4">
    <location>
        <begin position="47"/>
        <end position="56"/>
    </location>
</feature>
<evidence type="ECO:0000256" key="1">
    <source>
        <dbReference type="ARBA" id="ARBA00022737"/>
    </source>
</evidence>
<gene>
    <name evidence="5" type="ORF">CMC5_006870</name>
</gene>
<keyword evidence="6" id="KW-1185">Reference proteome</keyword>
<dbReference type="Pfam" id="PF07719">
    <property type="entry name" value="TPR_2"/>
    <property type="match status" value="1"/>
</dbReference>
<keyword evidence="1" id="KW-0677">Repeat</keyword>
<dbReference type="OrthoDB" id="6399948at2"/>
<dbReference type="InterPro" id="IPR011990">
    <property type="entry name" value="TPR-like_helical_dom_sf"/>
</dbReference>
<dbReference type="PATRIC" id="fig|52.7.peg.733"/>
<dbReference type="RefSeq" id="WP_156338134.1">
    <property type="nucleotide sequence ID" value="NZ_CP012159.1"/>
</dbReference>
<evidence type="ECO:0000256" key="4">
    <source>
        <dbReference type="SAM" id="MobiDB-lite"/>
    </source>
</evidence>
<feature type="region of interest" description="Disordered" evidence="4">
    <location>
        <begin position="30"/>
        <end position="79"/>
    </location>
</feature>